<evidence type="ECO:0000256" key="3">
    <source>
        <dbReference type="ARBA" id="ARBA00023163"/>
    </source>
</evidence>
<dbReference type="GO" id="GO:0003677">
    <property type="term" value="F:DNA binding"/>
    <property type="evidence" value="ECO:0007669"/>
    <property type="project" value="UniProtKB-KW"/>
</dbReference>
<accession>A0A0U2TB22</accession>
<dbReference type="InterPro" id="IPR008920">
    <property type="entry name" value="TF_FadR/GntR_C"/>
</dbReference>
<dbReference type="PANTHER" id="PTHR43537:SF5">
    <property type="entry name" value="UXU OPERON TRANSCRIPTIONAL REGULATOR"/>
    <property type="match status" value="1"/>
</dbReference>
<dbReference type="SMART" id="SM00895">
    <property type="entry name" value="FCD"/>
    <property type="match status" value="1"/>
</dbReference>
<dbReference type="PROSITE" id="PS50949">
    <property type="entry name" value="HTH_GNTR"/>
    <property type="match status" value="1"/>
</dbReference>
<dbReference type="SUPFAM" id="SSF46785">
    <property type="entry name" value="Winged helix' DNA-binding domain"/>
    <property type="match status" value="1"/>
</dbReference>
<gene>
    <name evidence="6" type="ORF">WQO_31245</name>
</gene>
<keyword evidence="3" id="KW-0804">Transcription</keyword>
<dbReference type="GO" id="GO:0003700">
    <property type="term" value="F:DNA-binding transcription factor activity"/>
    <property type="evidence" value="ECO:0007669"/>
    <property type="project" value="InterPro"/>
</dbReference>
<evidence type="ECO:0000259" key="5">
    <source>
        <dbReference type="PROSITE" id="PS50949"/>
    </source>
</evidence>
<evidence type="ECO:0000256" key="1">
    <source>
        <dbReference type="ARBA" id="ARBA00023015"/>
    </source>
</evidence>
<name>A0A0U2TB22_STRGL</name>
<feature type="region of interest" description="Disordered" evidence="4">
    <location>
        <begin position="1"/>
        <end position="25"/>
    </location>
</feature>
<evidence type="ECO:0000313" key="7">
    <source>
        <dbReference type="Proteomes" id="UP000064183"/>
    </source>
</evidence>
<proteinExistence type="predicted"/>
<keyword evidence="1" id="KW-0805">Transcription regulation</keyword>
<dbReference type="Proteomes" id="UP000064183">
    <property type="component" value="Chromosome"/>
</dbReference>
<dbReference type="InterPro" id="IPR011711">
    <property type="entry name" value="GntR_C"/>
</dbReference>
<dbReference type="GeneID" id="27786909"/>
<dbReference type="STRING" id="1172567.WQO_31245"/>
<evidence type="ECO:0000313" key="6">
    <source>
        <dbReference type="EMBL" id="ALU98368.1"/>
    </source>
</evidence>
<dbReference type="InterPro" id="IPR036390">
    <property type="entry name" value="WH_DNA-bd_sf"/>
</dbReference>
<protein>
    <submittedName>
        <fullName evidence="6">GntR family transcriptional regulator</fullName>
    </submittedName>
</protein>
<reference evidence="6 7" key="1">
    <citation type="journal article" date="2012" name="J. Bacteriol.">
        <title>Draft genome sequence of Streptomyces globisporus C-1027, which produces an antitumor antibiotic consisting of a nine-membered enediyne with a chromoprotein.</title>
        <authorList>
            <person name="Wang L."/>
            <person name="Wang S."/>
            <person name="He Q."/>
            <person name="Yu T."/>
            <person name="Li Q."/>
            <person name="Hong B."/>
        </authorList>
    </citation>
    <scope>NUCLEOTIDE SEQUENCE [LARGE SCALE GENOMIC DNA]</scope>
    <source>
        <strain evidence="6 7">C-1027</strain>
    </source>
</reference>
<keyword evidence="2" id="KW-0238">DNA-binding</keyword>
<dbReference type="Pfam" id="PF00392">
    <property type="entry name" value="GntR"/>
    <property type="match status" value="1"/>
</dbReference>
<dbReference type="Gene3D" id="1.20.120.530">
    <property type="entry name" value="GntR ligand-binding domain-like"/>
    <property type="match status" value="1"/>
</dbReference>
<dbReference type="KEGG" id="sgb:WQO_31245"/>
<evidence type="ECO:0000256" key="2">
    <source>
        <dbReference type="ARBA" id="ARBA00023125"/>
    </source>
</evidence>
<dbReference type="InterPro" id="IPR036388">
    <property type="entry name" value="WH-like_DNA-bd_sf"/>
</dbReference>
<dbReference type="AlphaFoldDB" id="A0A0U2TB22"/>
<dbReference type="PRINTS" id="PR00035">
    <property type="entry name" value="HTHGNTR"/>
</dbReference>
<sequence>MQPPVPSSSPSGSARSGPTADPARRGLLTERIARELEHDIRSGEIAVGTKLPSERELAAQFGASRNVVREVLRRLEAQHLIEVAPGRGSFVREQSSGQARGYDALYRAGRPTVRQLIEARIPLEVEMVRLATERATEEDIAAMRAARDGLESATDVVVKAQADMEFHDAIAVASKNPVLRIMLSSIGGMMFEMMLRSNSDPSIGEPGVPHHPEIFEAIEARDVDLACARMREHLMLGLRTYGADLDVQVDTMARNHIETLLGQTEGRRASSGR</sequence>
<evidence type="ECO:0000256" key="4">
    <source>
        <dbReference type="SAM" id="MobiDB-lite"/>
    </source>
</evidence>
<dbReference type="SMART" id="SM00345">
    <property type="entry name" value="HTH_GNTR"/>
    <property type="match status" value="1"/>
</dbReference>
<dbReference type="PANTHER" id="PTHR43537">
    <property type="entry name" value="TRANSCRIPTIONAL REGULATOR, GNTR FAMILY"/>
    <property type="match status" value="1"/>
</dbReference>
<dbReference type="SUPFAM" id="SSF48008">
    <property type="entry name" value="GntR ligand-binding domain-like"/>
    <property type="match status" value="1"/>
</dbReference>
<dbReference type="RefSeq" id="WP_029182764.1">
    <property type="nucleotide sequence ID" value="NZ_CP013738.1"/>
</dbReference>
<dbReference type="EMBL" id="CP013738">
    <property type="protein sequence ID" value="ALU98368.1"/>
    <property type="molecule type" value="Genomic_DNA"/>
</dbReference>
<dbReference type="CDD" id="cd07377">
    <property type="entry name" value="WHTH_GntR"/>
    <property type="match status" value="1"/>
</dbReference>
<dbReference type="Pfam" id="PF07729">
    <property type="entry name" value="FCD"/>
    <property type="match status" value="1"/>
</dbReference>
<organism evidence="6 7">
    <name type="scientific">Streptomyces globisporus C-1027</name>
    <dbReference type="NCBI Taxonomy" id="1172567"/>
    <lineage>
        <taxon>Bacteria</taxon>
        <taxon>Bacillati</taxon>
        <taxon>Actinomycetota</taxon>
        <taxon>Actinomycetes</taxon>
        <taxon>Kitasatosporales</taxon>
        <taxon>Streptomycetaceae</taxon>
        <taxon>Streptomyces</taxon>
    </lineage>
</organism>
<dbReference type="InterPro" id="IPR000524">
    <property type="entry name" value="Tscrpt_reg_HTH_GntR"/>
</dbReference>
<dbReference type="Gene3D" id="1.10.10.10">
    <property type="entry name" value="Winged helix-like DNA-binding domain superfamily/Winged helix DNA-binding domain"/>
    <property type="match status" value="1"/>
</dbReference>
<feature type="compositionally biased region" description="Low complexity" evidence="4">
    <location>
        <begin position="8"/>
        <end position="18"/>
    </location>
</feature>
<feature type="domain" description="HTH gntR-type" evidence="5">
    <location>
        <begin position="26"/>
        <end position="94"/>
    </location>
</feature>